<dbReference type="EMBL" id="CALYLO010000004">
    <property type="protein sequence ID" value="CAH8246231.1"/>
    <property type="molecule type" value="Genomic_DNA"/>
</dbReference>
<evidence type="ECO:0000313" key="1">
    <source>
        <dbReference type="EMBL" id="CAH8246231.1"/>
    </source>
</evidence>
<protein>
    <submittedName>
        <fullName evidence="1">Uncharacterized protein</fullName>
    </submittedName>
</protein>
<proteinExistence type="predicted"/>
<reference evidence="1" key="1">
    <citation type="submission" date="2022-06" db="EMBL/GenBank/DDBJ databases">
        <authorList>
            <person name="Dietemann V."/>
            <person name="Ory F."/>
            <person name="Dainat B."/>
            <person name="Oberhansli S."/>
        </authorList>
    </citation>
    <scope>NUCLEOTIDE SEQUENCE</scope>
    <source>
        <strain evidence="1">Ena-SAMPLE-TAB-26-04-2022-14:26:32:270-5432</strain>
    </source>
</reference>
<gene>
    <name evidence="1" type="ORF">WJ0W_003467</name>
</gene>
<dbReference type="Proteomes" id="UP001154322">
    <property type="component" value="Unassembled WGS sequence"/>
</dbReference>
<organism evidence="1 2">
    <name type="scientific">Paenibacillus melissococcoides</name>
    <dbReference type="NCBI Taxonomy" id="2912268"/>
    <lineage>
        <taxon>Bacteria</taxon>
        <taxon>Bacillati</taxon>
        <taxon>Bacillota</taxon>
        <taxon>Bacilli</taxon>
        <taxon>Bacillales</taxon>
        <taxon>Paenibacillaceae</taxon>
        <taxon>Paenibacillus</taxon>
    </lineage>
</organism>
<keyword evidence="2" id="KW-1185">Reference proteome</keyword>
<accession>A0ABM9G3R4</accession>
<sequence length="53" mass="5373">MAASMRASSSSSVILDCSIGTIGATPSALPVSSERIKAETIDMIAAYLLGAKE</sequence>
<name>A0ABM9G3R4_9BACL</name>
<evidence type="ECO:0000313" key="2">
    <source>
        <dbReference type="Proteomes" id="UP001154322"/>
    </source>
</evidence>
<comment type="caution">
    <text evidence="1">The sequence shown here is derived from an EMBL/GenBank/DDBJ whole genome shotgun (WGS) entry which is preliminary data.</text>
</comment>
<dbReference type="RefSeq" id="WP_213429354.1">
    <property type="nucleotide sequence ID" value="NZ_AP031286.1"/>
</dbReference>